<proteinExistence type="predicted"/>
<feature type="non-terminal residue" evidence="1">
    <location>
        <position position="326"/>
    </location>
</feature>
<name>A0ACD0NL42_9BASI</name>
<sequence>LAAFLLLTVGLSQSKNFTLRDDLAGQDFFDAFYWWDYRDPTGGYVDYVSQSQSRSQNLSYVDEAGRFVLRADSTNVVLEGRQGRASNRLHSRRKMGDGILVAKFSRMPVGCGTWPAFWTCTTESWPKGGEIDIIEGANDQGPLNLASLHTLNGCTIPNGTSEMDTSTSYQADCAYQPGCSKRFSLTDSFGQDFNSNSGGWYALVRDTRGEYAKGISIYFWPSDTPPSSLPRAVTSSKGQAPDYVVTDSNATGQDAIELEKWGTPAVLFPNGNSTGRGASCLMEEYFDDHEIIINLTFCGYWAGETFSSSGCSLLHSNSTCEDFVRS</sequence>
<reference evidence="1 2" key="1">
    <citation type="journal article" date="2018" name="Mol. Biol. Evol.">
        <title>Broad Genomic Sampling Reveals a Smut Pathogenic Ancestry of the Fungal Clade Ustilaginomycotina.</title>
        <authorList>
            <person name="Kijpornyongpan T."/>
            <person name="Mondo S.J."/>
            <person name="Barry K."/>
            <person name="Sandor L."/>
            <person name="Lee J."/>
            <person name="Lipzen A."/>
            <person name="Pangilinan J."/>
            <person name="LaButti K."/>
            <person name="Hainaut M."/>
            <person name="Henrissat B."/>
            <person name="Grigoriev I.V."/>
            <person name="Spatafora J.W."/>
            <person name="Aime M.C."/>
        </authorList>
    </citation>
    <scope>NUCLEOTIDE SEQUENCE [LARGE SCALE GENOMIC DNA]</scope>
    <source>
        <strain evidence="1 2">SA 807</strain>
    </source>
</reference>
<organism evidence="1 2">
    <name type="scientific">Violaceomyces palustris</name>
    <dbReference type="NCBI Taxonomy" id="1673888"/>
    <lineage>
        <taxon>Eukaryota</taxon>
        <taxon>Fungi</taxon>
        <taxon>Dikarya</taxon>
        <taxon>Basidiomycota</taxon>
        <taxon>Ustilaginomycotina</taxon>
        <taxon>Ustilaginomycetes</taxon>
        <taxon>Violaceomycetales</taxon>
        <taxon>Violaceomycetaceae</taxon>
        <taxon>Violaceomyces</taxon>
    </lineage>
</organism>
<dbReference type="Proteomes" id="UP000245626">
    <property type="component" value="Unassembled WGS sequence"/>
</dbReference>
<protein>
    <submittedName>
        <fullName evidence="1">Uncharacterized protein</fullName>
    </submittedName>
</protein>
<gene>
    <name evidence="1" type="ORF">IE53DRAFT_292882</name>
</gene>
<feature type="non-terminal residue" evidence="1">
    <location>
        <position position="1"/>
    </location>
</feature>
<accession>A0ACD0NL42</accession>
<dbReference type="EMBL" id="KZ820907">
    <property type="protein sequence ID" value="PWN46547.1"/>
    <property type="molecule type" value="Genomic_DNA"/>
</dbReference>
<keyword evidence="2" id="KW-1185">Reference proteome</keyword>
<evidence type="ECO:0000313" key="1">
    <source>
        <dbReference type="EMBL" id="PWN46547.1"/>
    </source>
</evidence>
<evidence type="ECO:0000313" key="2">
    <source>
        <dbReference type="Proteomes" id="UP000245626"/>
    </source>
</evidence>